<dbReference type="OrthoDB" id="4427456at2"/>
<keyword evidence="1" id="KW-1133">Transmembrane helix</keyword>
<reference key="2">
    <citation type="submission" date="2011-04" db="EMBL/GenBank/DDBJ databases">
        <title>Whole genome sequence of Melissococcus plutonius ATCC 35311.</title>
        <authorList>
            <person name="Okumura K."/>
            <person name="Arai R."/>
            <person name="Osaki M."/>
            <person name="Okura M."/>
            <person name="Kirikae T."/>
            <person name="Takamatsu D."/>
            <person name="Akiyama T."/>
        </authorList>
    </citation>
    <scope>NUCLEOTIDE SEQUENCE</scope>
    <source>
        <strain>ATCC 35311</strain>
    </source>
</reference>
<organism evidence="2 3">
    <name type="scientific">Melissococcus plutonius (strain ATCC 35311 / DSM 29964 / CIP 104052 / LMG 20360 / NCIMB 702443)</name>
    <dbReference type="NCBI Taxonomy" id="940190"/>
    <lineage>
        <taxon>Bacteria</taxon>
        <taxon>Bacillati</taxon>
        <taxon>Bacillota</taxon>
        <taxon>Bacilli</taxon>
        <taxon>Lactobacillales</taxon>
        <taxon>Enterococcaceae</taxon>
        <taxon>Melissococcus</taxon>
    </lineage>
</organism>
<name>F3YCM4_MELPT</name>
<evidence type="ECO:0000313" key="2">
    <source>
        <dbReference type="EMBL" id="BAK22252.1"/>
    </source>
</evidence>
<dbReference type="Proteomes" id="UP000008456">
    <property type="component" value="Plasmid pMP1"/>
</dbReference>
<keyword evidence="1" id="KW-0472">Membrane</keyword>
<protein>
    <submittedName>
        <fullName evidence="2">XRE family transcriptional regulator</fullName>
    </submittedName>
</protein>
<dbReference type="KEGG" id="mps:MPTP_1858"/>
<keyword evidence="1" id="KW-0812">Transmembrane</keyword>
<reference evidence="2 3" key="1">
    <citation type="journal article" date="2011" name="J. Bacteriol.">
        <title>Complete genome sequence of Melissococcus plutonius ATCC 35311.</title>
        <authorList>
            <person name="Okumura K."/>
            <person name="Arai R."/>
            <person name="Okura M."/>
            <person name="Kirikae T."/>
            <person name="Takamatsu D."/>
            <person name="Osaki M."/>
            <person name="Miyoshi-Akiyama T."/>
        </authorList>
    </citation>
    <scope>NUCLEOTIDE SEQUENCE [LARGE SCALE GENOMIC DNA]</scope>
    <source>
        <strain evidence="3">ATCC 35311 / CIP 104052 / LMG 20360 / NCIMB 702443</strain>
        <plasmid evidence="3">pMP1</plasmid>
    </source>
</reference>
<feature type="transmembrane region" description="Helical" evidence="1">
    <location>
        <begin position="6"/>
        <end position="25"/>
    </location>
</feature>
<feature type="transmembrane region" description="Helical" evidence="1">
    <location>
        <begin position="60"/>
        <end position="81"/>
    </location>
</feature>
<dbReference type="AlphaFoldDB" id="F3YCM4"/>
<sequence length="105" mass="12103">MKKVNYMSLLGVIMFNLILGIALWFSILGILLSFWVIMVAFTLSPLIFIAVILVKFQKFAYSQLTLSFLLMVVGVILYSFVKKSTKIIVNFGKKYLEYNQKMIFS</sequence>
<dbReference type="RefSeq" id="WP_013774688.1">
    <property type="nucleotide sequence ID" value="NC_015517.1"/>
</dbReference>
<geneLocation type="plasmid" evidence="2 3">
    <name>pMP1</name>
</geneLocation>
<evidence type="ECO:0000256" key="1">
    <source>
        <dbReference type="SAM" id="Phobius"/>
    </source>
</evidence>
<accession>F3YCM4</accession>
<keyword evidence="3" id="KW-1185">Reference proteome</keyword>
<proteinExistence type="predicted"/>
<gene>
    <name evidence="2" type="ordered locus">MPTP_1858</name>
</gene>
<keyword evidence="2" id="KW-0614">Plasmid</keyword>
<feature type="transmembrane region" description="Helical" evidence="1">
    <location>
        <begin position="32"/>
        <end position="54"/>
    </location>
</feature>
<dbReference type="HOGENOM" id="CLU_2233324_0_0_9"/>
<dbReference type="EMBL" id="AP012201">
    <property type="protein sequence ID" value="BAK22252.1"/>
    <property type="molecule type" value="Genomic_DNA"/>
</dbReference>
<evidence type="ECO:0000313" key="3">
    <source>
        <dbReference type="Proteomes" id="UP000008456"/>
    </source>
</evidence>